<dbReference type="AlphaFoldDB" id="Q1LHK2"/>
<dbReference type="EMBL" id="CP000352">
    <property type="protein sequence ID" value="ABF10374.1"/>
    <property type="molecule type" value="Genomic_DNA"/>
</dbReference>
<keyword evidence="2" id="KW-1185">Reference proteome</keyword>
<dbReference type="Proteomes" id="UP000002429">
    <property type="component" value="Chromosome"/>
</dbReference>
<gene>
    <name evidence="1" type="ordered locus">Rmet_3502</name>
</gene>
<evidence type="ECO:0000313" key="1">
    <source>
        <dbReference type="EMBL" id="ABF10374.1"/>
    </source>
</evidence>
<evidence type="ECO:0000313" key="2">
    <source>
        <dbReference type="Proteomes" id="UP000002429"/>
    </source>
</evidence>
<dbReference type="KEGG" id="rme:Rmet_3502"/>
<dbReference type="HOGENOM" id="CLU_2510299_0_0_4"/>
<protein>
    <submittedName>
        <fullName evidence="1">Uncharacterized protein</fullName>
    </submittedName>
</protein>
<sequence>MMAGRILRRNDLKRNWIAPALARMMSDPSATARRSFPSTAFGNRADQRVAVYVSRETDNLPATARNRLPECMEQVRRWLAVRAGA</sequence>
<accession>Q1LHK2</accession>
<reference evidence="2" key="1">
    <citation type="journal article" date="2010" name="PLoS ONE">
        <title>The complete genome sequence of Cupriavidus metallidurans strain CH34, a master survivalist in harsh and anthropogenic environments.</title>
        <authorList>
            <person name="Janssen P.J."/>
            <person name="Van Houdt R."/>
            <person name="Moors H."/>
            <person name="Monsieurs P."/>
            <person name="Morin N."/>
            <person name="Michaux A."/>
            <person name="Benotmane M.A."/>
            <person name="Leys N."/>
            <person name="Vallaeys T."/>
            <person name="Lapidus A."/>
            <person name="Monchy S."/>
            <person name="Medigue C."/>
            <person name="Taghavi S."/>
            <person name="McCorkle S."/>
            <person name="Dunn J."/>
            <person name="van der Lelie D."/>
            <person name="Mergeay M."/>
        </authorList>
    </citation>
    <scope>NUCLEOTIDE SEQUENCE [LARGE SCALE GENOMIC DNA]</scope>
    <source>
        <strain evidence="2">ATCC 43123 / DSM 2839 / NBRC 102507 / CH34</strain>
    </source>
</reference>
<name>Q1LHK2_CUPMC</name>
<proteinExistence type="predicted"/>
<organism evidence="1 2">
    <name type="scientific">Cupriavidus metallidurans (strain ATCC 43123 / DSM 2839 / NBRC 102507 / CH34)</name>
    <name type="common">Ralstonia metallidurans</name>
    <dbReference type="NCBI Taxonomy" id="266264"/>
    <lineage>
        <taxon>Bacteria</taxon>
        <taxon>Pseudomonadati</taxon>
        <taxon>Pseudomonadota</taxon>
        <taxon>Betaproteobacteria</taxon>
        <taxon>Burkholderiales</taxon>
        <taxon>Burkholderiaceae</taxon>
        <taxon>Cupriavidus</taxon>
    </lineage>
</organism>